<keyword evidence="1" id="KW-0677">Repeat</keyword>
<gene>
    <name evidence="5" type="ORF">Syun_028931</name>
</gene>
<organism evidence="5 6">
    <name type="scientific">Stephania yunnanensis</name>
    <dbReference type="NCBI Taxonomy" id="152371"/>
    <lineage>
        <taxon>Eukaryota</taxon>
        <taxon>Viridiplantae</taxon>
        <taxon>Streptophyta</taxon>
        <taxon>Embryophyta</taxon>
        <taxon>Tracheophyta</taxon>
        <taxon>Spermatophyta</taxon>
        <taxon>Magnoliopsida</taxon>
        <taxon>Ranunculales</taxon>
        <taxon>Menispermaceae</taxon>
        <taxon>Menispermoideae</taxon>
        <taxon>Cissampelideae</taxon>
        <taxon>Stephania</taxon>
    </lineage>
</organism>
<evidence type="ECO:0000313" key="6">
    <source>
        <dbReference type="Proteomes" id="UP001420932"/>
    </source>
</evidence>
<comment type="caution">
    <text evidence="5">The sequence shown here is derived from an EMBL/GenBank/DDBJ whole genome shotgun (WGS) entry which is preliminary data.</text>
</comment>
<dbReference type="Gene3D" id="1.20.5.4130">
    <property type="match status" value="1"/>
</dbReference>
<evidence type="ECO:0000313" key="5">
    <source>
        <dbReference type="EMBL" id="KAK9086537.1"/>
    </source>
</evidence>
<dbReference type="InterPro" id="IPR041118">
    <property type="entry name" value="Rx_N"/>
</dbReference>
<dbReference type="AlphaFoldDB" id="A0AAP0E907"/>
<dbReference type="EMBL" id="JBBNAF010000013">
    <property type="protein sequence ID" value="KAK9086537.1"/>
    <property type="molecule type" value="Genomic_DNA"/>
</dbReference>
<sequence length="122" mass="13571">MAELVLKPVADFLISLAKTEVGLSWGVKNEVRMLSSALTTIGAVVADAEVKQLKNEAIQEWLIKLKHAAYDAQDIFDDLAIDEPELLQPDPTEENKSCNYLLAMRTPAPFQIDFSCCCYSYS</sequence>
<dbReference type="Proteomes" id="UP001420932">
    <property type="component" value="Unassembled WGS sequence"/>
</dbReference>
<name>A0AAP0E907_9MAGN</name>
<keyword evidence="3" id="KW-0611">Plant defense</keyword>
<evidence type="ECO:0000259" key="4">
    <source>
        <dbReference type="Pfam" id="PF18052"/>
    </source>
</evidence>
<proteinExistence type="predicted"/>
<reference evidence="5 6" key="1">
    <citation type="submission" date="2024-01" db="EMBL/GenBank/DDBJ databases">
        <title>Genome assemblies of Stephania.</title>
        <authorList>
            <person name="Yang L."/>
        </authorList>
    </citation>
    <scope>NUCLEOTIDE SEQUENCE [LARGE SCALE GENOMIC DNA]</scope>
    <source>
        <strain evidence="5">YNDBR</strain>
        <tissue evidence="5">Leaf</tissue>
    </source>
</reference>
<evidence type="ECO:0000256" key="3">
    <source>
        <dbReference type="ARBA" id="ARBA00022821"/>
    </source>
</evidence>
<protein>
    <recommendedName>
        <fullName evidence="4">Disease resistance N-terminal domain-containing protein</fullName>
    </recommendedName>
</protein>
<feature type="domain" description="Disease resistance N-terminal" evidence="4">
    <location>
        <begin position="5"/>
        <end position="82"/>
    </location>
</feature>
<evidence type="ECO:0000256" key="1">
    <source>
        <dbReference type="ARBA" id="ARBA00022737"/>
    </source>
</evidence>
<accession>A0AAP0E907</accession>
<evidence type="ECO:0000256" key="2">
    <source>
        <dbReference type="ARBA" id="ARBA00022741"/>
    </source>
</evidence>
<keyword evidence="6" id="KW-1185">Reference proteome</keyword>
<dbReference type="GO" id="GO:0006952">
    <property type="term" value="P:defense response"/>
    <property type="evidence" value="ECO:0007669"/>
    <property type="project" value="UniProtKB-KW"/>
</dbReference>
<keyword evidence="2" id="KW-0547">Nucleotide-binding</keyword>
<dbReference type="GO" id="GO:0000166">
    <property type="term" value="F:nucleotide binding"/>
    <property type="evidence" value="ECO:0007669"/>
    <property type="project" value="UniProtKB-KW"/>
</dbReference>
<dbReference type="Pfam" id="PF18052">
    <property type="entry name" value="Rx_N"/>
    <property type="match status" value="1"/>
</dbReference>